<sequence>MGRRWQDLPPVARTLAEAVTDAVAAARAEDEPALRAAADRLAGLDPTQPGRVLGDTVRLLLEQTHPDGLDADDLRTVLGRCARWAAGWWPETDPHVLAALLTRALGVQPDPEAMPALTAQQSATHAPLLLADLLANSWLSLTDLLDAVFTELRRSGEMD</sequence>
<comment type="caution">
    <text evidence="1">The sequence shown here is derived from an EMBL/GenBank/DDBJ whole genome shotgun (WGS) entry which is preliminary data.</text>
</comment>
<evidence type="ECO:0000313" key="2">
    <source>
        <dbReference type="Proteomes" id="UP001589894"/>
    </source>
</evidence>
<proteinExistence type="predicted"/>
<keyword evidence="2" id="KW-1185">Reference proteome</keyword>
<protein>
    <submittedName>
        <fullName evidence="1">Uncharacterized protein</fullName>
    </submittedName>
</protein>
<evidence type="ECO:0000313" key="1">
    <source>
        <dbReference type="EMBL" id="MFC0564806.1"/>
    </source>
</evidence>
<accession>A0ABV6NVL0</accession>
<organism evidence="1 2">
    <name type="scientific">Plantactinospora siamensis</name>
    <dbReference type="NCBI Taxonomy" id="555372"/>
    <lineage>
        <taxon>Bacteria</taxon>
        <taxon>Bacillati</taxon>
        <taxon>Actinomycetota</taxon>
        <taxon>Actinomycetes</taxon>
        <taxon>Micromonosporales</taxon>
        <taxon>Micromonosporaceae</taxon>
        <taxon>Plantactinospora</taxon>
    </lineage>
</organism>
<dbReference type="Proteomes" id="UP001589894">
    <property type="component" value="Unassembled WGS sequence"/>
</dbReference>
<dbReference type="RefSeq" id="WP_377338098.1">
    <property type="nucleotide sequence ID" value="NZ_JBHLUE010000008.1"/>
</dbReference>
<reference evidence="1 2" key="1">
    <citation type="submission" date="2024-09" db="EMBL/GenBank/DDBJ databases">
        <authorList>
            <person name="Sun Q."/>
            <person name="Mori K."/>
        </authorList>
    </citation>
    <scope>NUCLEOTIDE SEQUENCE [LARGE SCALE GENOMIC DNA]</scope>
    <source>
        <strain evidence="1 2">TBRC 2205</strain>
    </source>
</reference>
<gene>
    <name evidence="1" type="ORF">ACFFHU_11755</name>
</gene>
<name>A0ABV6NVL0_9ACTN</name>
<dbReference type="EMBL" id="JBHLUE010000008">
    <property type="protein sequence ID" value="MFC0564806.1"/>
    <property type="molecule type" value="Genomic_DNA"/>
</dbReference>